<dbReference type="GO" id="GO:0006260">
    <property type="term" value="P:DNA replication"/>
    <property type="evidence" value="ECO:0007669"/>
    <property type="project" value="UniProtKB-KW"/>
</dbReference>
<protein>
    <recommendedName>
        <fullName evidence="3">AAA+ ATPase domain-containing protein</fullName>
    </recommendedName>
</protein>
<reference evidence="2" key="1">
    <citation type="journal article" date="2020" name="Nature">
        <title>Giant virus diversity and host interactions through global metagenomics.</title>
        <authorList>
            <person name="Schulz F."/>
            <person name="Roux S."/>
            <person name="Paez-Espino D."/>
            <person name="Jungbluth S."/>
            <person name="Walsh D.A."/>
            <person name="Denef V.J."/>
            <person name="McMahon K.D."/>
            <person name="Konstantinidis K.T."/>
            <person name="Eloe-Fadrosh E.A."/>
            <person name="Kyrpides N.C."/>
            <person name="Woyke T."/>
        </authorList>
    </citation>
    <scope>NUCLEOTIDE SEQUENCE</scope>
    <source>
        <strain evidence="2">GVMAG-M-3300023174-68</strain>
    </source>
</reference>
<dbReference type="PANTHER" id="PTHR23389">
    <property type="entry name" value="CHROMOSOME TRANSMISSION FIDELITY FACTOR 18"/>
    <property type="match status" value="1"/>
</dbReference>
<organism evidence="2">
    <name type="scientific">viral metagenome</name>
    <dbReference type="NCBI Taxonomy" id="1070528"/>
    <lineage>
        <taxon>unclassified sequences</taxon>
        <taxon>metagenomes</taxon>
        <taxon>organismal metagenomes</taxon>
    </lineage>
</organism>
<dbReference type="Gene3D" id="1.20.272.10">
    <property type="match status" value="1"/>
</dbReference>
<sequence length="568" mass="67348">MLLEKYKPTTQKTLFHKDIVNHILKWIKQIKQDIEDNQDVKKILLLYGPIGCGKSLTADILFKSFQIYNINSDHIRTSEKINDVINNIVSVNSFTFANFDKWNNISNKKNKPNIIFVDNVELCDKSIQSFVDLVYIKHHINIPIVIISNNIKFKDIFNNDNCTFIEFQNPSLLEMTKLAMEINDNEKLELSKKNLKIVIDRAESDIRQLIFLLEQIRFKVRGEKTEDLDLDQFFNSMQIKMTDIDLSNKLKHLLNMNEKFDLDYSFNISFTEPQTISFGIYQNYLNNATTLEQSIDIIDDISYSTLINHTIFEQQLWDLYENYTMHSCVLPSYYIKIKHKTNTSDQKDLQPYKDISYNFLNSYEEVKRVHLDNISNFNKKIYNKDAYKNYISKNPQNELLLYKSDTLFQPHLCFDLAKIFISLIENINKYFDKNKKGKNTTKKEKFDLCDSIIGKKEESDFKYLTHTIYSYKLFETDIDWIILHKKLLKDLDNVKLNVNKIDLRVFKRLLNIFTMNDNQKILKSHTENALQYKILQRILNDLNIISEHSTKENYIDTLTIELDDLWNL</sequence>
<dbReference type="EMBL" id="MN739680">
    <property type="protein sequence ID" value="QHT20653.1"/>
    <property type="molecule type" value="Genomic_DNA"/>
</dbReference>
<dbReference type="InterPro" id="IPR027417">
    <property type="entry name" value="P-loop_NTPase"/>
</dbReference>
<dbReference type="SUPFAM" id="SSF48019">
    <property type="entry name" value="post-AAA+ oligomerization domain-like"/>
    <property type="match status" value="1"/>
</dbReference>
<keyword evidence="1" id="KW-0235">DNA replication</keyword>
<dbReference type="AlphaFoldDB" id="A0A6C0DWH6"/>
<accession>A0A6C0DWH6</accession>
<name>A0A6C0DWH6_9ZZZZ</name>
<dbReference type="Pfam" id="PF03215">
    <property type="entry name" value="Rad17"/>
    <property type="match status" value="1"/>
</dbReference>
<evidence type="ECO:0000256" key="1">
    <source>
        <dbReference type="ARBA" id="ARBA00022705"/>
    </source>
</evidence>
<dbReference type="GO" id="GO:0003677">
    <property type="term" value="F:DNA binding"/>
    <property type="evidence" value="ECO:0007669"/>
    <property type="project" value="InterPro"/>
</dbReference>
<dbReference type="InterPro" id="IPR008921">
    <property type="entry name" value="DNA_pol3_clamp-load_cplx_C"/>
</dbReference>
<evidence type="ECO:0008006" key="3">
    <source>
        <dbReference type="Google" id="ProtNLM"/>
    </source>
</evidence>
<proteinExistence type="predicted"/>
<dbReference type="PANTHER" id="PTHR23389:SF6">
    <property type="entry name" value="REPLICATION FACTOR C SUBUNIT 1"/>
    <property type="match status" value="1"/>
</dbReference>
<evidence type="ECO:0000313" key="2">
    <source>
        <dbReference type="EMBL" id="QHT20653.1"/>
    </source>
</evidence>
<dbReference type="SUPFAM" id="SSF52540">
    <property type="entry name" value="P-loop containing nucleoside triphosphate hydrolases"/>
    <property type="match status" value="1"/>
</dbReference>
<dbReference type="Gene3D" id="3.40.50.300">
    <property type="entry name" value="P-loop containing nucleotide triphosphate hydrolases"/>
    <property type="match status" value="1"/>
</dbReference>